<comment type="subunit">
    <text evidence="2 5">Homopentamer.</text>
</comment>
<organism evidence="8">
    <name type="scientific">Candidatus Berkiella aquae</name>
    <dbReference type="NCBI Taxonomy" id="295108"/>
    <lineage>
        <taxon>Bacteria</taxon>
        <taxon>Pseudomonadati</taxon>
        <taxon>Pseudomonadota</taxon>
        <taxon>Gammaproteobacteria</taxon>
        <taxon>Candidatus Berkiellales</taxon>
        <taxon>Candidatus Berkiellaceae</taxon>
        <taxon>Candidatus Berkiella</taxon>
    </lineage>
</organism>
<dbReference type="EMBL" id="LKAJ01000004">
    <property type="protein sequence ID" value="KRG21504.1"/>
    <property type="molecule type" value="Genomic_DNA"/>
</dbReference>
<feature type="domain" description="Flagellar hook-associated protein 2 N-terminal" evidence="6">
    <location>
        <begin position="10"/>
        <end position="111"/>
    </location>
</feature>
<keyword evidence="8" id="KW-0282">Flagellum</keyword>
<dbReference type="GO" id="GO:0009421">
    <property type="term" value="C:bacterial-type flagellum filament cap"/>
    <property type="evidence" value="ECO:0007669"/>
    <property type="project" value="InterPro"/>
</dbReference>
<dbReference type="EMBL" id="LKAJ02000001">
    <property type="protein sequence ID" value="MCS5711435.1"/>
    <property type="molecule type" value="Genomic_DNA"/>
</dbReference>
<dbReference type="RefSeq" id="WP_075065888.1">
    <property type="nucleotide sequence ID" value="NZ_LKAJ02000001.1"/>
</dbReference>
<dbReference type="GO" id="GO:0071973">
    <property type="term" value="P:bacterial-type flagellum-dependent cell motility"/>
    <property type="evidence" value="ECO:0007669"/>
    <property type="project" value="TreeGrafter"/>
</dbReference>
<keyword evidence="4 5" id="KW-0975">Bacterial flagellum</keyword>
<comment type="similarity">
    <text evidence="1 5">Belongs to the FliD family.</text>
</comment>
<feature type="domain" description="Flagellar hook-associated protein 2 C-terminal" evidence="7">
    <location>
        <begin position="223"/>
        <end position="446"/>
    </location>
</feature>
<evidence type="ECO:0000256" key="1">
    <source>
        <dbReference type="ARBA" id="ARBA00009764"/>
    </source>
</evidence>
<keyword evidence="8" id="KW-0969">Cilium</keyword>
<evidence type="ECO:0000256" key="2">
    <source>
        <dbReference type="ARBA" id="ARBA00011255"/>
    </source>
</evidence>
<name>A0A0Q9YLH8_9GAMM</name>
<evidence type="ECO:0000259" key="7">
    <source>
        <dbReference type="Pfam" id="PF07195"/>
    </source>
</evidence>
<protein>
    <recommendedName>
        <fullName evidence="5">Flagellar hook-associated protein 2</fullName>
        <shortName evidence="5">HAP2</shortName>
    </recommendedName>
    <alternativeName>
        <fullName evidence="5">Flagellar cap protein</fullName>
    </alternativeName>
</protein>
<comment type="caution">
    <text evidence="8">The sequence shown here is derived from an EMBL/GenBank/DDBJ whole genome shotgun (WGS) entry which is preliminary data.</text>
</comment>
<keyword evidence="10" id="KW-1185">Reference proteome</keyword>
<dbReference type="InterPro" id="IPR003481">
    <property type="entry name" value="FliD_N"/>
</dbReference>
<proteinExistence type="inferred from homology"/>
<dbReference type="GO" id="GO:0007155">
    <property type="term" value="P:cell adhesion"/>
    <property type="evidence" value="ECO:0007669"/>
    <property type="project" value="InterPro"/>
</dbReference>
<dbReference type="Pfam" id="PF02465">
    <property type="entry name" value="FliD_N"/>
    <property type="match status" value="1"/>
</dbReference>
<keyword evidence="5" id="KW-0964">Secreted</keyword>
<dbReference type="GO" id="GO:0009424">
    <property type="term" value="C:bacterial-type flagellum hook"/>
    <property type="evidence" value="ECO:0007669"/>
    <property type="project" value="UniProtKB-UniRule"/>
</dbReference>
<dbReference type="AlphaFoldDB" id="A0A0Q9YLH8"/>
<keyword evidence="3" id="KW-0175">Coiled coil</keyword>
<reference evidence="9" key="2">
    <citation type="journal article" date="2016" name="Genome Announc.">
        <title>Draft Genome Sequences of Two Novel Amoeba-Resistant Intranuclear Bacteria, 'Candidatus Berkiella cookevillensis' and 'Candidatus Berkiella aquae'.</title>
        <authorList>
            <person name="Mehari Y.T."/>
            <person name="Arivett B.A."/>
            <person name="Farone A.L."/>
            <person name="Gunderson J.H."/>
            <person name="Farone M.B."/>
        </authorList>
    </citation>
    <scope>NUCLEOTIDE SEQUENCE</scope>
    <source>
        <strain evidence="9">HT99</strain>
    </source>
</reference>
<comment type="subcellular location">
    <subcellularLocation>
        <location evidence="5">Secreted</location>
    </subcellularLocation>
    <subcellularLocation>
        <location evidence="5">Bacterial flagellum</location>
    </subcellularLocation>
</comment>
<evidence type="ECO:0000313" key="9">
    <source>
        <dbReference type="EMBL" id="MCS5711435.1"/>
    </source>
</evidence>
<keyword evidence="8" id="KW-0966">Cell projection</keyword>
<reference evidence="9" key="3">
    <citation type="submission" date="2021-06" db="EMBL/GenBank/DDBJ databases">
        <title>Genomic Description and Analysis of Intracellular Bacteria, Candidatus Berkiella cookevillensis and Candidatus Berkiella aquae.</title>
        <authorList>
            <person name="Kidane D.T."/>
            <person name="Mehari Y.T."/>
            <person name="Rice F.C."/>
            <person name="Arivett B.A."/>
            <person name="Farone A.L."/>
            <person name="Berk S.G."/>
            <person name="Farone M.B."/>
        </authorList>
    </citation>
    <scope>NUCLEOTIDE SEQUENCE</scope>
    <source>
        <strain evidence="9">HT99</strain>
    </source>
</reference>
<dbReference type="STRING" id="295108.HT99x_01256"/>
<sequence>MPITTSGVGSGINIRELVDELMAAESKDKKLRFDRNEAEALTKITAYGTLKGALSDLKDKVNSLKESNPFASRLVNSGLTTDKRTVLEAKATNTAQTGDFQIEIIALAKAHKLSSANFANSTTIVGTGMIEFQVGATTYSVEITDQDKTLQGIKNKINEVSKTTGITASLITSDSGAVLTFQADKTGLDNAFIVTVVDNDSNDTDNNGLSKLASNHLTIAQAAQNATVKIDGVTVTSETNTLTDAIEGVTLDLLGTNTLDPITMKVSLDKDAAGKAIEDFVNAYNNTLDAIKKLTAFNKEDPKNAGILIGDALTRNAQTQLRRILNTANYDLPLAVSSLTQMGISTDRITGKLEIDPYKLNSVITKNYDEIGQFFIDNENGLFNNLESTIDTYIKNDGVIKSKTNGLNKSIDLITEQRVNLERHLIHFEERLLSQFIAMDSIVANLRSTSDFLKTQLDSLAEPLSFRK</sequence>
<evidence type="ECO:0000256" key="5">
    <source>
        <dbReference type="RuleBase" id="RU362066"/>
    </source>
</evidence>
<comment type="function">
    <text evidence="5">Required for morphogenesis and for the elongation of the flagellar filament by facilitating polymerization of the flagellin monomers at the tip of growing filament. Forms a capping structure, which prevents flagellin subunits (transported through the central channel of the flagellum) from leaking out without polymerization at the distal end.</text>
</comment>
<evidence type="ECO:0000313" key="10">
    <source>
        <dbReference type="Proteomes" id="UP000051497"/>
    </source>
</evidence>
<dbReference type="OrthoDB" id="9810816at2"/>
<accession>A0A0Q9YLH8</accession>
<dbReference type="Pfam" id="PF07195">
    <property type="entry name" value="FliD_C"/>
    <property type="match status" value="1"/>
</dbReference>
<dbReference type="Proteomes" id="UP000051497">
    <property type="component" value="Unassembled WGS sequence"/>
</dbReference>
<dbReference type="InterPro" id="IPR040026">
    <property type="entry name" value="FliD"/>
</dbReference>
<evidence type="ECO:0000313" key="8">
    <source>
        <dbReference type="EMBL" id="KRG21504.1"/>
    </source>
</evidence>
<evidence type="ECO:0000256" key="4">
    <source>
        <dbReference type="ARBA" id="ARBA00023143"/>
    </source>
</evidence>
<reference evidence="8" key="1">
    <citation type="submission" date="2015-09" db="EMBL/GenBank/DDBJ databases">
        <title>Draft Genome Sequences of Two Novel Amoeba-resistant Intranuclear Bacteria, Candidatus Berkiella cookevillensis and Candidatus Berkiella aquae.</title>
        <authorList>
            <person name="Mehari Y.T."/>
            <person name="Arivett B.A."/>
            <person name="Farone A.L."/>
            <person name="Gunderson J.H."/>
            <person name="Farone M.B."/>
        </authorList>
    </citation>
    <scope>NUCLEOTIDE SEQUENCE [LARGE SCALE GENOMIC DNA]</scope>
    <source>
        <strain evidence="8">HT99</strain>
    </source>
</reference>
<dbReference type="InterPro" id="IPR010809">
    <property type="entry name" value="FliD_C"/>
</dbReference>
<dbReference type="PANTHER" id="PTHR30288">
    <property type="entry name" value="FLAGELLAR CAP/ASSEMBLY PROTEIN FLID"/>
    <property type="match status" value="1"/>
</dbReference>
<dbReference type="GO" id="GO:0005576">
    <property type="term" value="C:extracellular region"/>
    <property type="evidence" value="ECO:0007669"/>
    <property type="project" value="UniProtKB-SubCell"/>
</dbReference>
<evidence type="ECO:0000259" key="6">
    <source>
        <dbReference type="Pfam" id="PF02465"/>
    </source>
</evidence>
<evidence type="ECO:0000256" key="3">
    <source>
        <dbReference type="ARBA" id="ARBA00023054"/>
    </source>
</evidence>
<dbReference type="PANTHER" id="PTHR30288:SF0">
    <property type="entry name" value="FLAGELLAR HOOK-ASSOCIATED PROTEIN 2"/>
    <property type="match status" value="1"/>
</dbReference>
<gene>
    <name evidence="8" type="primary">fliD</name>
    <name evidence="9" type="ORF">HT99x_008305</name>
    <name evidence="8" type="ORF">HT99x_01256</name>
</gene>